<dbReference type="Proteomes" id="UP000479000">
    <property type="component" value="Unassembled WGS sequence"/>
</dbReference>
<keyword evidence="3" id="KW-1185">Reference proteome</keyword>
<evidence type="ECO:0000313" key="2">
    <source>
        <dbReference type="EMBL" id="CAA9993931.1"/>
    </source>
</evidence>
<sequence length="64" mass="7253">IMVVVRHHVRPCHTRGARLVNSQQTRIVILSLFLTWPNCTLTSAPRFKASTRRSKQGQGETLPT</sequence>
<reference evidence="2 3" key="1">
    <citation type="submission" date="2020-02" db="EMBL/GenBank/DDBJ databases">
        <authorList>
            <person name="Ferguson B K."/>
        </authorList>
    </citation>
    <scope>NUCLEOTIDE SEQUENCE [LARGE SCALE GENOMIC DNA]</scope>
</reference>
<accession>A0A6H5FWL2</accession>
<protein>
    <submittedName>
        <fullName evidence="2">Uncharacterized protein</fullName>
    </submittedName>
</protein>
<gene>
    <name evidence="2" type="ORF">NTEN_LOCUS774</name>
</gene>
<evidence type="ECO:0000313" key="3">
    <source>
        <dbReference type="Proteomes" id="UP000479000"/>
    </source>
</evidence>
<dbReference type="AlphaFoldDB" id="A0A6H5FWL2"/>
<feature type="region of interest" description="Disordered" evidence="1">
    <location>
        <begin position="45"/>
        <end position="64"/>
    </location>
</feature>
<name>A0A6H5FWL2_9HEMI</name>
<evidence type="ECO:0000256" key="1">
    <source>
        <dbReference type="SAM" id="MobiDB-lite"/>
    </source>
</evidence>
<feature type="non-terminal residue" evidence="2">
    <location>
        <position position="1"/>
    </location>
</feature>
<dbReference type="EMBL" id="CADCXU010001353">
    <property type="protein sequence ID" value="CAA9993931.1"/>
    <property type="molecule type" value="Genomic_DNA"/>
</dbReference>
<proteinExistence type="predicted"/>
<organism evidence="2 3">
    <name type="scientific">Nesidiocoris tenuis</name>
    <dbReference type="NCBI Taxonomy" id="355587"/>
    <lineage>
        <taxon>Eukaryota</taxon>
        <taxon>Metazoa</taxon>
        <taxon>Ecdysozoa</taxon>
        <taxon>Arthropoda</taxon>
        <taxon>Hexapoda</taxon>
        <taxon>Insecta</taxon>
        <taxon>Pterygota</taxon>
        <taxon>Neoptera</taxon>
        <taxon>Paraneoptera</taxon>
        <taxon>Hemiptera</taxon>
        <taxon>Heteroptera</taxon>
        <taxon>Panheteroptera</taxon>
        <taxon>Cimicomorpha</taxon>
        <taxon>Miridae</taxon>
        <taxon>Dicyphina</taxon>
        <taxon>Nesidiocoris</taxon>
    </lineage>
</organism>